<evidence type="ECO:0000256" key="3">
    <source>
        <dbReference type="ARBA" id="ARBA00012438"/>
    </source>
</evidence>
<keyword evidence="9" id="KW-0418">Kinase</keyword>
<dbReference type="Gene3D" id="3.30.565.10">
    <property type="entry name" value="Histidine kinase-like ATPase, C-terminal domain"/>
    <property type="match status" value="1"/>
</dbReference>
<feature type="region of interest" description="Disordered" evidence="15">
    <location>
        <begin position="521"/>
        <end position="558"/>
    </location>
</feature>
<evidence type="ECO:0000256" key="14">
    <source>
        <dbReference type="SAM" id="Coils"/>
    </source>
</evidence>
<keyword evidence="5" id="KW-0597">Phosphoprotein</keyword>
<dbReference type="Proteomes" id="UP000287361">
    <property type="component" value="Unassembled WGS sequence"/>
</dbReference>
<feature type="domain" description="Histidine kinase" evidence="17">
    <location>
        <begin position="308"/>
        <end position="521"/>
    </location>
</feature>
<dbReference type="PANTHER" id="PTHR45528">
    <property type="entry name" value="SENSOR HISTIDINE KINASE CPXA"/>
    <property type="match status" value="1"/>
</dbReference>
<keyword evidence="4" id="KW-1003">Cell membrane</keyword>
<dbReference type="Pfam" id="PF00512">
    <property type="entry name" value="HisKA"/>
    <property type="match status" value="1"/>
</dbReference>
<keyword evidence="8" id="KW-0547">Nucleotide-binding</keyword>
<comment type="catalytic activity">
    <reaction evidence="1">
        <text>ATP + protein L-histidine = ADP + protein N-phospho-L-histidine.</text>
        <dbReference type="EC" id="2.7.13.3"/>
    </reaction>
</comment>
<sequence>MTKLSYTLGMKVVACFIAVLSGITAFFDGIGIFLANGYDFYSSSLAELKLAHPYLDTGMLTKLYGMRGSLLPILVISLLLFAISVIYLLCAAGHRPDTDEIVPNLQDKIPLDLYFAIVCPISLAILFLILEGRNPLADTGALSFVVIGSIILAILGLATLLTCVTRLKLGRYFYQHTIAYQVIRFCWKMLAAVFSTVCDAIKSISATWKIAVAWLVISAFYTMGGFGAIVLSFALLLVFCSMASQMQELKNGGEELAKGNLNYKINTQRMFPLFRAHGKNLNSISKGFSIALEQKMKSEHLKTELITNVSHDIKTPLTSIINYVDLLKKENLDGQAAEYIEVLDRQSRRLKKLTEDLVEASKASTGNLKVQLAPTDMGELAAQAVAEYEEKLENAHLEAVINGGDTPLFAMVDGNLTWRVLSNLLSNACKYSQPHTRVYIDIKKEKDTVILSMKNISRDALNIPAEELMERFVRGDSSRHTEGSGLGLNIAQSLVGLQKGTFSLEIEGDLFKAFVTFPATEPPAPPAEEMPEEEMPTDAMPMEDMPIEEMQEETEKGE</sequence>
<evidence type="ECO:0000313" key="19">
    <source>
        <dbReference type="Proteomes" id="UP000287361"/>
    </source>
</evidence>
<keyword evidence="6" id="KW-0808">Transferase</keyword>
<evidence type="ECO:0000256" key="10">
    <source>
        <dbReference type="ARBA" id="ARBA00022840"/>
    </source>
</evidence>
<dbReference type="GO" id="GO:0005886">
    <property type="term" value="C:plasma membrane"/>
    <property type="evidence" value="ECO:0007669"/>
    <property type="project" value="UniProtKB-SubCell"/>
</dbReference>
<feature type="transmembrane region" description="Helical" evidence="16">
    <location>
        <begin position="111"/>
        <end position="130"/>
    </location>
</feature>
<evidence type="ECO:0000256" key="6">
    <source>
        <dbReference type="ARBA" id="ARBA00022679"/>
    </source>
</evidence>
<keyword evidence="13 16" id="KW-0472">Membrane</keyword>
<gene>
    <name evidence="18" type="ORF">KGMB03357_05450</name>
</gene>
<evidence type="ECO:0000256" key="1">
    <source>
        <dbReference type="ARBA" id="ARBA00000085"/>
    </source>
</evidence>
<dbReference type="InterPro" id="IPR003594">
    <property type="entry name" value="HATPase_dom"/>
</dbReference>
<dbReference type="CDD" id="cd00082">
    <property type="entry name" value="HisKA"/>
    <property type="match status" value="1"/>
</dbReference>
<comment type="subcellular location">
    <subcellularLocation>
        <location evidence="2">Cell membrane</location>
        <topology evidence="2">Multi-pass membrane protein</topology>
    </subcellularLocation>
</comment>
<dbReference type="SMART" id="SM00387">
    <property type="entry name" value="HATPase_c"/>
    <property type="match status" value="1"/>
</dbReference>
<evidence type="ECO:0000259" key="17">
    <source>
        <dbReference type="PROSITE" id="PS50109"/>
    </source>
</evidence>
<accession>A0A401LBN4</accession>
<dbReference type="InterPro" id="IPR036890">
    <property type="entry name" value="HATPase_C_sf"/>
</dbReference>
<organism evidence="18 19">
    <name type="scientific">Anaerotignum faecicola</name>
    <dbReference type="NCBI Taxonomy" id="2358141"/>
    <lineage>
        <taxon>Bacteria</taxon>
        <taxon>Bacillati</taxon>
        <taxon>Bacillota</taxon>
        <taxon>Clostridia</taxon>
        <taxon>Lachnospirales</taxon>
        <taxon>Anaerotignaceae</taxon>
        <taxon>Anaerotignum</taxon>
    </lineage>
</organism>
<dbReference type="SMART" id="SM00388">
    <property type="entry name" value="HisKA"/>
    <property type="match status" value="1"/>
</dbReference>
<dbReference type="SUPFAM" id="SSF55874">
    <property type="entry name" value="ATPase domain of HSP90 chaperone/DNA topoisomerase II/histidine kinase"/>
    <property type="match status" value="1"/>
</dbReference>
<evidence type="ECO:0000256" key="11">
    <source>
        <dbReference type="ARBA" id="ARBA00022989"/>
    </source>
</evidence>
<dbReference type="EMBL" id="BHVZ01000001">
    <property type="protein sequence ID" value="GCB28884.1"/>
    <property type="molecule type" value="Genomic_DNA"/>
</dbReference>
<evidence type="ECO:0000256" key="13">
    <source>
        <dbReference type="ARBA" id="ARBA00023136"/>
    </source>
</evidence>
<dbReference type="Gene3D" id="1.10.287.130">
    <property type="match status" value="1"/>
</dbReference>
<comment type="caution">
    <text evidence="18">The sequence shown here is derived from an EMBL/GenBank/DDBJ whole genome shotgun (WGS) entry which is preliminary data.</text>
</comment>
<dbReference type="AlphaFoldDB" id="A0A401LBN4"/>
<evidence type="ECO:0000256" key="16">
    <source>
        <dbReference type="SAM" id="Phobius"/>
    </source>
</evidence>
<dbReference type="PROSITE" id="PS50109">
    <property type="entry name" value="HIS_KIN"/>
    <property type="match status" value="1"/>
</dbReference>
<dbReference type="SUPFAM" id="SSF47384">
    <property type="entry name" value="Homodimeric domain of signal transducing histidine kinase"/>
    <property type="match status" value="1"/>
</dbReference>
<evidence type="ECO:0000256" key="8">
    <source>
        <dbReference type="ARBA" id="ARBA00022741"/>
    </source>
</evidence>
<dbReference type="OrthoDB" id="9792991at2"/>
<dbReference type="EC" id="2.7.13.3" evidence="3"/>
<dbReference type="GO" id="GO:0005524">
    <property type="term" value="F:ATP binding"/>
    <property type="evidence" value="ECO:0007669"/>
    <property type="project" value="UniProtKB-KW"/>
</dbReference>
<feature type="transmembrane region" description="Helical" evidence="16">
    <location>
        <begin position="142"/>
        <end position="164"/>
    </location>
</feature>
<proteinExistence type="predicted"/>
<evidence type="ECO:0000256" key="15">
    <source>
        <dbReference type="SAM" id="MobiDB-lite"/>
    </source>
</evidence>
<evidence type="ECO:0000256" key="12">
    <source>
        <dbReference type="ARBA" id="ARBA00023012"/>
    </source>
</evidence>
<feature type="transmembrane region" description="Helical" evidence="16">
    <location>
        <begin position="12"/>
        <end position="35"/>
    </location>
</feature>
<dbReference type="InterPro" id="IPR005467">
    <property type="entry name" value="His_kinase_dom"/>
</dbReference>
<evidence type="ECO:0000256" key="2">
    <source>
        <dbReference type="ARBA" id="ARBA00004651"/>
    </source>
</evidence>
<keyword evidence="14" id="KW-0175">Coiled coil</keyword>
<name>A0A401LBN4_9FIRM</name>
<dbReference type="InterPro" id="IPR036097">
    <property type="entry name" value="HisK_dim/P_sf"/>
</dbReference>
<evidence type="ECO:0000256" key="7">
    <source>
        <dbReference type="ARBA" id="ARBA00022692"/>
    </source>
</evidence>
<dbReference type="PANTHER" id="PTHR45528:SF1">
    <property type="entry name" value="SENSOR HISTIDINE KINASE CPXA"/>
    <property type="match status" value="1"/>
</dbReference>
<dbReference type="Pfam" id="PF02518">
    <property type="entry name" value="HATPase_c"/>
    <property type="match status" value="1"/>
</dbReference>
<keyword evidence="11 16" id="KW-1133">Transmembrane helix</keyword>
<protein>
    <recommendedName>
        <fullName evidence="3">histidine kinase</fullName>
        <ecNumber evidence="3">2.7.13.3</ecNumber>
    </recommendedName>
</protein>
<feature type="transmembrane region" description="Helical" evidence="16">
    <location>
        <begin position="211"/>
        <end position="240"/>
    </location>
</feature>
<evidence type="ECO:0000256" key="9">
    <source>
        <dbReference type="ARBA" id="ARBA00022777"/>
    </source>
</evidence>
<dbReference type="InterPro" id="IPR050398">
    <property type="entry name" value="HssS/ArlS-like"/>
</dbReference>
<keyword evidence="10" id="KW-0067">ATP-binding</keyword>
<keyword evidence="7 16" id="KW-0812">Transmembrane</keyword>
<evidence type="ECO:0000256" key="5">
    <source>
        <dbReference type="ARBA" id="ARBA00022553"/>
    </source>
</evidence>
<feature type="coiled-coil region" evidence="14">
    <location>
        <begin position="336"/>
        <end position="363"/>
    </location>
</feature>
<keyword evidence="19" id="KW-1185">Reference proteome</keyword>
<dbReference type="InterPro" id="IPR003661">
    <property type="entry name" value="HisK_dim/P_dom"/>
</dbReference>
<reference evidence="18 19" key="1">
    <citation type="submission" date="2018-10" db="EMBL/GenBank/DDBJ databases">
        <title>Draft Genome Sequence of Anaerotignum sp. KCTC 15736.</title>
        <authorList>
            <person name="Choi S.H."/>
            <person name="Kim J.S."/>
            <person name="Kang S.W."/>
            <person name="Lee J.S."/>
            <person name="Park S.H."/>
        </authorList>
    </citation>
    <scope>NUCLEOTIDE SEQUENCE [LARGE SCALE GENOMIC DNA]</scope>
    <source>
        <strain evidence="18 19">KCTC 15736</strain>
    </source>
</reference>
<feature type="transmembrane region" description="Helical" evidence="16">
    <location>
        <begin position="69"/>
        <end position="90"/>
    </location>
</feature>
<evidence type="ECO:0000313" key="18">
    <source>
        <dbReference type="EMBL" id="GCB28884.1"/>
    </source>
</evidence>
<evidence type="ECO:0000256" key="4">
    <source>
        <dbReference type="ARBA" id="ARBA00022475"/>
    </source>
</evidence>
<keyword evidence="12" id="KW-0902">Two-component regulatory system</keyword>
<dbReference type="GO" id="GO:0000155">
    <property type="term" value="F:phosphorelay sensor kinase activity"/>
    <property type="evidence" value="ECO:0007669"/>
    <property type="project" value="InterPro"/>
</dbReference>